<dbReference type="RefSeq" id="WP_379914084.1">
    <property type="nucleotide sequence ID" value="NZ_JBHSWE010000002.1"/>
</dbReference>
<name>A0ABW2A9Q7_9GAMM</name>
<dbReference type="InterPro" id="IPR036866">
    <property type="entry name" value="RibonucZ/Hydroxyglut_hydro"/>
</dbReference>
<dbReference type="PANTHER" id="PTHR46018:SF2">
    <property type="entry name" value="ZINC PHOSPHODIESTERASE ELAC PROTEIN 1"/>
    <property type="match status" value="1"/>
</dbReference>
<dbReference type="InterPro" id="IPR001279">
    <property type="entry name" value="Metallo-B-lactamas"/>
</dbReference>
<dbReference type="PANTHER" id="PTHR46018">
    <property type="entry name" value="ZINC PHOSPHODIESTERASE ELAC PROTEIN 1"/>
    <property type="match status" value="1"/>
</dbReference>
<evidence type="ECO:0000259" key="2">
    <source>
        <dbReference type="Pfam" id="PF00753"/>
    </source>
</evidence>
<keyword evidence="4" id="KW-1185">Reference proteome</keyword>
<reference evidence="4" key="1">
    <citation type="journal article" date="2019" name="Int. J. Syst. Evol. Microbiol.">
        <title>The Global Catalogue of Microorganisms (GCM) 10K type strain sequencing project: providing services to taxonomists for standard genome sequencing and annotation.</title>
        <authorList>
            <consortium name="The Broad Institute Genomics Platform"/>
            <consortium name="The Broad Institute Genome Sequencing Center for Infectious Disease"/>
            <person name="Wu L."/>
            <person name="Ma J."/>
        </authorList>
    </citation>
    <scope>NUCLEOTIDE SEQUENCE [LARGE SCALE GENOMIC DNA]</scope>
    <source>
        <strain evidence="4">NBRC 111756</strain>
    </source>
</reference>
<keyword evidence="1" id="KW-0378">Hydrolase</keyword>
<gene>
    <name evidence="3" type="ORF">ACFQDL_32295</name>
</gene>
<dbReference type="EMBL" id="JBHSWE010000002">
    <property type="protein sequence ID" value="MFC6674276.1"/>
    <property type="molecule type" value="Genomic_DNA"/>
</dbReference>
<feature type="domain" description="Metallo-beta-lactamase" evidence="2">
    <location>
        <begin position="25"/>
        <end position="84"/>
    </location>
</feature>
<comment type="caution">
    <text evidence="3">The sequence shown here is derived from an EMBL/GenBank/DDBJ whole genome shotgun (WGS) entry which is preliminary data.</text>
</comment>
<dbReference type="CDD" id="cd07719">
    <property type="entry name" value="arylsulfatase_AtsA-like_MBL-fold"/>
    <property type="match status" value="1"/>
</dbReference>
<proteinExistence type="predicted"/>
<evidence type="ECO:0000313" key="4">
    <source>
        <dbReference type="Proteomes" id="UP001596422"/>
    </source>
</evidence>
<dbReference type="SUPFAM" id="SSF56281">
    <property type="entry name" value="Metallo-hydrolase/oxidoreductase"/>
    <property type="match status" value="1"/>
</dbReference>
<dbReference type="Pfam" id="PF00753">
    <property type="entry name" value="Lactamase_B"/>
    <property type="match status" value="1"/>
</dbReference>
<protein>
    <submittedName>
        <fullName evidence="3">MBL fold metallo-hydrolase</fullName>
    </submittedName>
</protein>
<sequence length="349" mass="38283">MNQNKFKGMKAVALGTGGGPIVSGTRAGTSTAICVDDAVYLVDCGMGSIRNYRNHLGWGSLRSIFITHHHSDHIYDLGSYLLTGWQVPGESFSRQIQVFGPDKPPRAPALDEQHYVEVACCTAGHAMVGTKEMVDALLSKVFASDIVIRMIDERRSSPFEWVQGHDIKVPEEAGADPVNNRHPEMEPFLIYEDEKVKVSTILVDHRLCYPAFGYRFESEYGVIVVSGDTAYSENCIKLAKDADILFHEVIDLEAILKTFPEGPTRDGIAVHLEESHTSYENVGKVASEASVGVLVLHHIVPNTPGSADVEKMVRYAKKDFAGPVTAAEDNDCFFIAEGANKIKEFPVNG</sequence>
<organism evidence="3 4">
    <name type="scientific">Marinobacterium aestuariivivens</name>
    <dbReference type="NCBI Taxonomy" id="1698799"/>
    <lineage>
        <taxon>Bacteria</taxon>
        <taxon>Pseudomonadati</taxon>
        <taxon>Pseudomonadota</taxon>
        <taxon>Gammaproteobacteria</taxon>
        <taxon>Oceanospirillales</taxon>
        <taxon>Oceanospirillaceae</taxon>
        <taxon>Marinobacterium</taxon>
    </lineage>
</organism>
<evidence type="ECO:0000313" key="3">
    <source>
        <dbReference type="EMBL" id="MFC6674276.1"/>
    </source>
</evidence>
<dbReference type="InterPro" id="IPR044094">
    <property type="entry name" value="AtsA-like_MBL-fold"/>
</dbReference>
<dbReference type="Gene3D" id="3.60.15.10">
    <property type="entry name" value="Ribonuclease Z/Hydroxyacylglutathione hydrolase-like"/>
    <property type="match status" value="1"/>
</dbReference>
<evidence type="ECO:0000256" key="1">
    <source>
        <dbReference type="ARBA" id="ARBA00022801"/>
    </source>
</evidence>
<dbReference type="Proteomes" id="UP001596422">
    <property type="component" value="Unassembled WGS sequence"/>
</dbReference>
<accession>A0ABW2A9Q7</accession>